<dbReference type="Gene3D" id="1.10.510.10">
    <property type="entry name" value="Transferase(Phosphotransferase) domain 1"/>
    <property type="match status" value="1"/>
</dbReference>
<keyword evidence="17 23" id="KW-0472">Membrane</keyword>
<dbReference type="FunFam" id="3.30.200.20:FF:000150">
    <property type="entry name" value="serine/threonine-protein kinase BRI1-like 2"/>
    <property type="match status" value="1"/>
</dbReference>
<dbReference type="InterPro" id="IPR001611">
    <property type="entry name" value="Leu-rich_rpt"/>
</dbReference>
<evidence type="ECO:0000256" key="1">
    <source>
        <dbReference type="ARBA" id="ARBA00004162"/>
    </source>
</evidence>
<evidence type="ECO:0000256" key="8">
    <source>
        <dbReference type="ARBA" id="ARBA00022626"/>
    </source>
</evidence>
<dbReference type="InterPro" id="IPR011009">
    <property type="entry name" value="Kinase-like_dom_sf"/>
</dbReference>
<evidence type="ECO:0000313" key="26">
    <source>
        <dbReference type="Proteomes" id="UP000324897"/>
    </source>
</evidence>
<evidence type="ECO:0000256" key="7">
    <source>
        <dbReference type="ARBA" id="ARBA00022614"/>
    </source>
</evidence>
<dbReference type="GO" id="GO:0009742">
    <property type="term" value="P:brassinosteroid mediated signaling pathway"/>
    <property type="evidence" value="ECO:0007669"/>
    <property type="project" value="UniProtKB-KW"/>
</dbReference>
<evidence type="ECO:0000256" key="22">
    <source>
        <dbReference type="PROSITE-ProRule" id="PRU10141"/>
    </source>
</evidence>
<dbReference type="PANTHER" id="PTHR48053">
    <property type="entry name" value="LEUCINE RICH REPEAT FAMILY PROTEIN, EXPRESSED"/>
    <property type="match status" value="1"/>
</dbReference>
<dbReference type="InterPro" id="IPR003591">
    <property type="entry name" value="Leu-rich_rpt_typical-subtyp"/>
</dbReference>
<feature type="transmembrane region" description="Helical" evidence="23">
    <location>
        <begin position="846"/>
        <end position="871"/>
    </location>
</feature>
<organism evidence="25 26">
    <name type="scientific">Eragrostis curvula</name>
    <name type="common">weeping love grass</name>
    <dbReference type="NCBI Taxonomy" id="38414"/>
    <lineage>
        <taxon>Eukaryota</taxon>
        <taxon>Viridiplantae</taxon>
        <taxon>Streptophyta</taxon>
        <taxon>Embryophyta</taxon>
        <taxon>Tracheophyta</taxon>
        <taxon>Spermatophyta</taxon>
        <taxon>Magnoliopsida</taxon>
        <taxon>Liliopsida</taxon>
        <taxon>Poales</taxon>
        <taxon>Poaceae</taxon>
        <taxon>PACMAD clade</taxon>
        <taxon>Chloridoideae</taxon>
        <taxon>Eragrostideae</taxon>
        <taxon>Eragrostidinae</taxon>
        <taxon>Eragrostis</taxon>
    </lineage>
</organism>
<feature type="binding site" evidence="22">
    <location>
        <position position="964"/>
    </location>
    <ligand>
        <name>ATP</name>
        <dbReference type="ChEBI" id="CHEBI:30616"/>
    </ligand>
</feature>
<dbReference type="InterPro" id="IPR051716">
    <property type="entry name" value="Plant_RL_S/T_kinase"/>
</dbReference>
<keyword evidence="9" id="KW-0808">Transferase</keyword>
<dbReference type="PROSITE" id="PS00107">
    <property type="entry name" value="PROTEIN_KINASE_ATP"/>
    <property type="match status" value="1"/>
</dbReference>
<gene>
    <name evidence="25" type="ORF">EJB05_24689</name>
</gene>
<evidence type="ECO:0000256" key="13">
    <source>
        <dbReference type="ARBA" id="ARBA00022741"/>
    </source>
</evidence>
<keyword evidence="26" id="KW-1185">Reference proteome</keyword>
<accession>A0A5J9VBV8</accession>
<dbReference type="EMBL" id="RWGY01000011">
    <property type="protein sequence ID" value="TVU32924.1"/>
    <property type="molecule type" value="Genomic_DNA"/>
</dbReference>
<evidence type="ECO:0000256" key="17">
    <source>
        <dbReference type="ARBA" id="ARBA00023136"/>
    </source>
</evidence>
<evidence type="ECO:0000256" key="18">
    <source>
        <dbReference type="ARBA" id="ARBA00023170"/>
    </source>
</evidence>
<feature type="domain" description="Protein kinase" evidence="24">
    <location>
        <begin position="936"/>
        <end position="1213"/>
    </location>
</feature>
<evidence type="ECO:0000256" key="2">
    <source>
        <dbReference type="ARBA" id="ARBA00004479"/>
    </source>
</evidence>
<dbReference type="CDD" id="cd14066">
    <property type="entry name" value="STKc_IRAK"/>
    <property type="match status" value="1"/>
</dbReference>
<dbReference type="AlphaFoldDB" id="A0A5J9VBV8"/>
<dbReference type="SMART" id="SM00220">
    <property type="entry name" value="S_TKc"/>
    <property type="match status" value="1"/>
</dbReference>
<evidence type="ECO:0000256" key="10">
    <source>
        <dbReference type="ARBA" id="ARBA00022692"/>
    </source>
</evidence>
<dbReference type="GO" id="GO:0005886">
    <property type="term" value="C:plasma membrane"/>
    <property type="evidence" value="ECO:0007669"/>
    <property type="project" value="UniProtKB-SubCell"/>
</dbReference>
<dbReference type="EC" id="2.7.11.1" evidence="4"/>
<comment type="subcellular location">
    <subcellularLocation>
        <location evidence="1">Cell membrane</location>
        <topology evidence="1">Single-pass membrane protein</topology>
    </subcellularLocation>
    <subcellularLocation>
        <location evidence="2">Membrane</location>
        <topology evidence="2">Single-pass type I membrane protein</topology>
    </subcellularLocation>
</comment>
<keyword evidence="18" id="KW-0675">Receptor</keyword>
<dbReference type="Gramene" id="TVU32924">
    <property type="protein sequence ID" value="TVU32924"/>
    <property type="gene ID" value="EJB05_24689"/>
</dbReference>
<dbReference type="InterPro" id="IPR032675">
    <property type="entry name" value="LRR_dom_sf"/>
</dbReference>
<keyword evidence="5" id="KW-1003">Cell membrane</keyword>
<feature type="non-terminal residue" evidence="25">
    <location>
        <position position="1"/>
    </location>
</feature>
<dbReference type="FunFam" id="3.80.10.10:FF:000095">
    <property type="entry name" value="LRR receptor-like serine/threonine-protein kinase GSO1"/>
    <property type="match status" value="2"/>
</dbReference>
<dbReference type="FunFam" id="1.10.510.10:FF:000290">
    <property type="entry name" value="LRR receptor-like serine/threonine-protein kinase ERECTA"/>
    <property type="match status" value="1"/>
</dbReference>
<keyword evidence="7" id="KW-0433">Leucine-rich repeat</keyword>
<evidence type="ECO:0000256" key="12">
    <source>
        <dbReference type="ARBA" id="ARBA00022737"/>
    </source>
</evidence>
<keyword evidence="16 23" id="KW-1133">Transmembrane helix</keyword>
<keyword evidence="15 22" id="KW-0067">ATP-binding</keyword>
<protein>
    <recommendedName>
        <fullName evidence="4">non-specific serine/threonine protein kinase</fullName>
        <ecNumber evidence="4">2.7.11.1</ecNumber>
    </recommendedName>
</protein>
<keyword evidence="8" id="KW-1070">Brassinosteroid signaling pathway</keyword>
<evidence type="ECO:0000256" key="19">
    <source>
        <dbReference type="ARBA" id="ARBA00023180"/>
    </source>
</evidence>
<name>A0A5J9VBV8_9POAL</name>
<dbReference type="SUPFAM" id="SSF52058">
    <property type="entry name" value="L domain-like"/>
    <property type="match status" value="3"/>
</dbReference>
<dbReference type="InterPro" id="IPR055414">
    <property type="entry name" value="LRR_R13L4/SHOC2-like"/>
</dbReference>
<evidence type="ECO:0000256" key="4">
    <source>
        <dbReference type="ARBA" id="ARBA00012513"/>
    </source>
</evidence>
<keyword evidence="11" id="KW-0732">Signal</keyword>
<dbReference type="PROSITE" id="PS00108">
    <property type="entry name" value="PROTEIN_KINASE_ST"/>
    <property type="match status" value="1"/>
</dbReference>
<evidence type="ECO:0000256" key="20">
    <source>
        <dbReference type="ARBA" id="ARBA00047899"/>
    </source>
</evidence>
<comment type="catalytic activity">
    <reaction evidence="21">
        <text>L-seryl-[protein] + ATP = O-phospho-L-seryl-[protein] + ADP + H(+)</text>
        <dbReference type="Rhea" id="RHEA:17989"/>
        <dbReference type="Rhea" id="RHEA-COMP:9863"/>
        <dbReference type="Rhea" id="RHEA-COMP:11604"/>
        <dbReference type="ChEBI" id="CHEBI:15378"/>
        <dbReference type="ChEBI" id="CHEBI:29999"/>
        <dbReference type="ChEBI" id="CHEBI:30616"/>
        <dbReference type="ChEBI" id="CHEBI:83421"/>
        <dbReference type="ChEBI" id="CHEBI:456216"/>
        <dbReference type="EC" id="2.7.11.1"/>
    </reaction>
</comment>
<proteinExistence type="inferred from homology"/>
<dbReference type="FunFam" id="3.80.10.10:FF:000626">
    <property type="entry name" value="Leucine-rich repeat receptor protein kinase MSP1"/>
    <property type="match status" value="1"/>
</dbReference>
<dbReference type="GO" id="GO:0004674">
    <property type="term" value="F:protein serine/threonine kinase activity"/>
    <property type="evidence" value="ECO:0007669"/>
    <property type="project" value="UniProtKB-KW"/>
</dbReference>
<dbReference type="InterPro" id="IPR017441">
    <property type="entry name" value="Protein_kinase_ATP_BS"/>
</dbReference>
<keyword evidence="14" id="KW-0418">Kinase</keyword>
<dbReference type="InterPro" id="IPR000719">
    <property type="entry name" value="Prot_kinase_dom"/>
</dbReference>
<evidence type="ECO:0000256" key="14">
    <source>
        <dbReference type="ARBA" id="ARBA00022777"/>
    </source>
</evidence>
<evidence type="ECO:0000256" key="11">
    <source>
        <dbReference type="ARBA" id="ARBA00022729"/>
    </source>
</evidence>
<dbReference type="Pfam" id="PF23598">
    <property type="entry name" value="LRR_14"/>
    <property type="match status" value="1"/>
</dbReference>
<evidence type="ECO:0000256" key="16">
    <source>
        <dbReference type="ARBA" id="ARBA00022989"/>
    </source>
</evidence>
<evidence type="ECO:0000313" key="25">
    <source>
        <dbReference type="EMBL" id="TVU32924.1"/>
    </source>
</evidence>
<dbReference type="Pfam" id="PF00069">
    <property type="entry name" value="Pkinase"/>
    <property type="match status" value="1"/>
</dbReference>
<evidence type="ECO:0000259" key="24">
    <source>
        <dbReference type="PROSITE" id="PS50011"/>
    </source>
</evidence>
<dbReference type="InterPro" id="IPR013210">
    <property type="entry name" value="LRR_N_plant-typ"/>
</dbReference>
<keyword evidence="13 22" id="KW-0547">Nucleotide-binding</keyword>
<evidence type="ECO:0000256" key="9">
    <source>
        <dbReference type="ARBA" id="ARBA00022679"/>
    </source>
</evidence>
<dbReference type="InterPro" id="IPR008271">
    <property type="entry name" value="Ser/Thr_kinase_AS"/>
</dbReference>
<keyword evidence="10 23" id="KW-0812">Transmembrane</keyword>
<dbReference type="SUPFAM" id="SSF56112">
    <property type="entry name" value="Protein kinase-like (PK-like)"/>
    <property type="match status" value="1"/>
</dbReference>
<evidence type="ECO:0000256" key="15">
    <source>
        <dbReference type="ARBA" id="ARBA00022840"/>
    </source>
</evidence>
<evidence type="ECO:0000256" key="21">
    <source>
        <dbReference type="ARBA" id="ARBA00048679"/>
    </source>
</evidence>
<dbReference type="Proteomes" id="UP000324897">
    <property type="component" value="Chromosome 1"/>
</dbReference>
<evidence type="ECO:0000256" key="23">
    <source>
        <dbReference type="SAM" id="Phobius"/>
    </source>
</evidence>
<sequence>MEARSLSCIVVETPQEIQLFYYGAGLYFVLHWFEALDGFSLFVLFVYCITSFALAESDVNKLYSLKDSFTKTKGFLQSWFDSEIPPCNWWGVTCEGRTVVAIDLSSVPLHSPFPSGIMAFQSLVGLYLSGCGISGEIPEALGNLQHLQYLDLKNNQLTGPIPGSLYNLKMLKEIVLDKNSLSGQLSPSIAQLQHLTKLSTYINSISGALPPELGSLQKLEYLNLGRNHFTGNIPSEICNLKWLKDLSLFECNLSGNIPRSIGRLKSLQVLNLSGNKFNAELPASVGELRSLTHLSLNNARLRGSIPKELGNCKKLVQINLSYNAFISSIPEELAGLEDVVNFQGEMNKLSGHVPDWIKNWESVDLGYNKLSGSIPPTICQANSLRSLILRNNNLIGNISETFIGCKNLTNLNLQGNNLCGEIPKYLAELPLVHLDLSHNNFTGVLPSKLWESLTILEISLNNNQLTGLIPESISKLHSLQLLDMGHNCLEGPIPPSVGGLRNLNILVLDRNRLSGNIPQELFNCRNLVTLNLSSNKLTGHIPRAISQLTLLTSLVLSHNQLSGSIPAEICWGFTNEAHSDKEYLQHHGFLDLSYNQLSGPIPASIKNCSILVQLHLQGNSLNGSIPAEFSDLANLTTVDLSFNSLVGPMLPWSVPLPLQGLYLSNNHLSGNIPAEIGNILPNIMTLDLSGNAFMATLPQSLLCSKSLSHLDVSNNNLSGQIPLPCPGDKELSRSLAFFNASFNHFSGSLDESISNFSQLSFLDIRNNSLTGSLPSSLSNDSYLNYLDLSNNDFSGTFPSGICNISSITFANFSGNHIGMNNLSDCVAPCICTANSINHNRVHPPHVILRAATICAIALTIVISLVLLVVYVRRKLLRSTSQVLVRSSEAKATREPTSSDELLGQKSWEPPSINLATFESVLLRVTKDDILKATDNFSEVHIIGSGGFGTVYRAALPEGQRVAIKRLHGYRQFQGDREFLAEIETIGKVKHRNLVPLLGYCAHDNQRVLIYEYMHHGSLEMWLRNRADAAEALGWPARLKICLGSARGLRFLHHGFVPHIIHRDMKSSNILLDENMEPRVSDFGLARIISAYETHVSTNVAGTPGYIPPEYGLAMKCTAKGDVYSFGVVILEVLTGRPPTEQKDMEEGDGNLVSWVRWMTAHGRQGELFDPCLPVSGLWRKQMSCVLSIAEECTADEPCKRPTMAEVVKGLKMIQLMEHEPHNAHGHQA</sequence>
<dbReference type="OrthoDB" id="551849at2759"/>
<dbReference type="Gene3D" id="3.80.10.10">
    <property type="entry name" value="Ribonuclease Inhibitor"/>
    <property type="match status" value="7"/>
</dbReference>
<dbReference type="Pfam" id="PF08263">
    <property type="entry name" value="LRRNT_2"/>
    <property type="match status" value="1"/>
</dbReference>
<dbReference type="SMART" id="SM00369">
    <property type="entry name" value="LRR_TYP"/>
    <property type="match status" value="10"/>
</dbReference>
<evidence type="ECO:0000256" key="6">
    <source>
        <dbReference type="ARBA" id="ARBA00022527"/>
    </source>
</evidence>
<comment type="similarity">
    <text evidence="3">Belongs to the protein kinase superfamily. Ser/Thr protein kinase family.</text>
</comment>
<dbReference type="PANTHER" id="PTHR48053:SF154">
    <property type="entry name" value="(WILD MALAYSIAN BANANA) HYPOTHETICAL PROTEIN"/>
    <property type="match status" value="1"/>
</dbReference>
<evidence type="ECO:0000256" key="5">
    <source>
        <dbReference type="ARBA" id="ARBA00022475"/>
    </source>
</evidence>
<comment type="catalytic activity">
    <reaction evidence="20">
        <text>L-threonyl-[protein] + ATP = O-phospho-L-threonyl-[protein] + ADP + H(+)</text>
        <dbReference type="Rhea" id="RHEA:46608"/>
        <dbReference type="Rhea" id="RHEA-COMP:11060"/>
        <dbReference type="Rhea" id="RHEA-COMP:11605"/>
        <dbReference type="ChEBI" id="CHEBI:15378"/>
        <dbReference type="ChEBI" id="CHEBI:30013"/>
        <dbReference type="ChEBI" id="CHEBI:30616"/>
        <dbReference type="ChEBI" id="CHEBI:61977"/>
        <dbReference type="ChEBI" id="CHEBI:456216"/>
        <dbReference type="EC" id="2.7.11.1"/>
    </reaction>
</comment>
<dbReference type="Gene3D" id="3.30.200.20">
    <property type="entry name" value="Phosphorylase Kinase, domain 1"/>
    <property type="match status" value="1"/>
</dbReference>
<reference evidence="25 26" key="1">
    <citation type="journal article" date="2019" name="Sci. Rep.">
        <title>A high-quality genome of Eragrostis curvula grass provides insights into Poaceae evolution and supports new strategies to enhance forage quality.</title>
        <authorList>
            <person name="Carballo J."/>
            <person name="Santos B.A.C.M."/>
            <person name="Zappacosta D."/>
            <person name="Garbus I."/>
            <person name="Selva J.P."/>
            <person name="Gallo C.A."/>
            <person name="Diaz A."/>
            <person name="Albertini E."/>
            <person name="Caccamo M."/>
            <person name="Echenique V."/>
        </authorList>
    </citation>
    <scope>NUCLEOTIDE SEQUENCE [LARGE SCALE GENOMIC DNA]</scope>
    <source>
        <strain evidence="26">cv. Victoria</strain>
        <tissue evidence="25">Leaf</tissue>
    </source>
</reference>
<dbReference type="GO" id="GO:0005524">
    <property type="term" value="F:ATP binding"/>
    <property type="evidence" value="ECO:0007669"/>
    <property type="project" value="UniProtKB-UniRule"/>
</dbReference>
<dbReference type="Pfam" id="PF13855">
    <property type="entry name" value="LRR_8"/>
    <property type="match status" value="2"/>
</dbReference>
<keyword evidence="19" id="KW-0325">Glycoprotein</keyword>
<evidence type="ECO:0000256" key="3">
    <source>
        <dbReference type="ARBA" id="ARBA00008684"/>
    </source>
</evidence>
<dbReference type="Pfam" id="PF00560">
    <property type="entry name" value="LRR_1"/>
    <property type="match status" value="8"/>
</dbReference>
<keyword evidence="6" id="KW-0723">Serine/threonine-protein kinase</keyword>
<comment type="caution">
    <text evidence="25">The sequence shown here is derived from an EMBL/GenBank/DDBJ whole genome shotgun (WGS) entry which is preliminary data.</text>
</comment>
<dbReference type="PROSITE" id="PS50011">
    <property type="entry name" value="PROTEIN_KINASE_DOM"/>
    <property type="match status" value="1"/>
</dbReference>
<keyword evidence="12" id="KW-0677">Repeat</keyword>